<dbReference type="InterPro" id="IPR011444">
    <property type="entry name" value="DUF1549"/>
</dbReference>
<dbReference type="GO" id="GO:0004553">
    <property type="term" value="F:hydrolase activity, hydrolyzing O-glycosyl compounds"/>
    <property type="evidence" value="ECO:0007669"/>
    <property type="project" value="UniProtKB-ARBA"/>
</dbReference>
<evidence type="ECO:0000259" key="2">
    <source>
        <dbReference type="Pfam" id="PF07587"/>
    </source>
</evidence>
<dbReference type="RefSeq" id="WP_099154262.1">
    <property type="nucleotide sequence ID" value="NZ_PDUD01000041.1"/>
</dbReference>
<feature type="domain" description="DUF1549" evidence="1">
    <location>
        <begin position="165"/>
        <end position="371"/>
    </location>
</feature>
<dbReference type="GO" id="GO:0005975">
    <property type="term" value="P:carbohydrate metabolic process"/>
    <property type="evidence" value="ECO:0007669"/>
    <property type="project" value="UniProtKB-ARBA"/>
</dbReference>
<accession>A0A2D0N1W5</accession>
<gene>
    <name evidence="4" type="ORF">CRP01_32560</name>
</gene>
<dbReference type="InterPro" id="IPR011429">
    <property type="entry name" value="Cyt_c_Planctomycete-type"/>
</dbReference>
<evidence type="ECO:0000313" key="5">
    <source>
        <dbReference type="Proteomes" id="UP000223913"/>
    </source>
</evidence>
<feature type="domain" description="DUF1553" evidence="2">
    <location>
        <begin position="760"/>
        <end position="1019"/>
    </location>
</feature>
<dbReference type="PANTHER" id="PTHR35889">
    <property type="entry name" value="CYCLOINULO-OLIGOSACCHARIDE FRUCTANOTRANSFERASE-RELATED"/>
    <property type="match status" value="1"/>
</dbReference>
<protein>
    <recommendedName>
        <fullName evidence="6">DUF1553 domain-containing protein</fullName>
    </recommendedName>
</protein>
<dbReference type="PANTHER" id="PTHR35889:SF3">
    <property type="entry name" value="F-BOX DOMAIN-CONTAINING PROTEIN"/>
    <property type="match status" value="1"/>
</dbReference>
<keyword evidence="5" id="KW-1185">Reference proteome</keyword>
<comment type="caution">
    <text evidence="4">The sequence shown here is derived from an EMBL/GenBank/DDBJ whole genome shotgun (WGS) entry which is preliminary data.</text>
</comment>
<evidence type="ECO:0008006" key="6">
    <source>
        <dbReference type="Google" id="ProtNLM"/>
    </source>
</evidence>
<evidence type="ECO:0000313" key="4">
    <source>
        <dbReference type="EMBL" id="PHN02378.1"/>
    </source>
</evidence>
<organism evidence="4 5">
    <name type="scientific">Flavilitoribacter nigricans (strain ATCC 23147 / DSM 23189 / NBRC 102662 / NCIMB 1420 / SS-2)</name>
    <name type="common">Lewinella nigricans</name>
    <dbReference type="NCBI Taxonomy" id="1122177"/>
    <lineage>
        <taxon>Bacteria</taxon>
        <taxon>Pseudomonadati</taxon>
        <taxon>Bacteroidota</taxon>
        <taxon>Saprospiria</taxon>
        <taxon>Saprospirales</taxon>
        <taxon>Lewinellaceae</taxon>
        <taxon>Flavilitoribacter</taxon>
    </lineage>
</organism>
<dbReference type="Pfam" id="PF07587">
    <property type="entry name" value="PSD1"/>
    <property type="match status" value="1"/>
</dbReference>
<dbReference type="PROSITE" id="PS51257">
    <property type="entry name" value="PROKAR_LIPOPROTEIN"/>
    <property type="match status" value="1"/>
</dbReference>
<dbReference type="OrthoDB" id="1450284at2"/>
<reference evidence="4 5" key="1">
    <citation type="submission" date="2017-10" db="EMBL/GenBank/DDBJ databases">
        <title>The draft genome sequence of Lewinella nigricans NBRC 102662.</title>
        <authorList>
            <person name="Wang K."/>
        </authorList>
    </citation>
    <scope>NUCLEOTIDE SEQUENCE [LARGE SCALE GENOMIC DNA]</scope>
    <source>
        <strain evidence="4 5">NBRC 102662</strain>
    </source>
</reference>
<feature type="domain" description="Cytochrome C Planctomycete-type" evidence="3">
    <location>
        <begin position="55"/>
        <end position="116"/>
    </location>
</feature>
<dbReference type="InterPro" id="IPR022655">
    <property type="entry name" value="DUF1553"/>
</dbReference>
<dbReference type="Pfam" id="PF07635">
    <property type="entry name" value="PSCyt1"/>
    <property type="match status" value="1"/>
</dbReference>
<dbReference type="Gene3D" id="2.60.120.200">
    <property type="match status" value="1"/>
</dbReference>
<sequence length="1074" mass="121980">MKSSFLISLFGLICGFCGLTGCTNVEDAFTDDVLAQLPDEIDFNFHVKPILSDKCFACHGPDENKLQAGLHLDRPDQAYAVLESGGRAIVPGKVKQSTLYHRILSADPELQMPPPEFKVELTAYEKAVLIRWIDQGAAYKTHWSFSPPTAPALPPVDRADWVRNPIDRFVLARLEKAGLEPARPADKTTLIRRLTFDLTGLPPTLKEIDAFLADDSDKAYEKLVDRLLASPHYGERMAMDWLDVARYADSHGFHADGFRRMWPWRDWVIKAFNENLSYDQFITWQLAGDLLPNATREQVLATGFNRNNPINSESGIVPEEYRVENVVDRTATMAKAFMGLTVECARCHDHKYDPVSQKEFYQLSAFFNNVDELGMVSNDGAASPTMPLLSDELDEVITFIRERIDAKSAELQQYQQRAIANPAEAMNHFDREDLLTDLTGYYSLDQPEANCCPNAAGRGPEARAGKGVERVAGKFGQALRFDDTFDWLSLPGQGDFERTDPFSISVWVRPELREDYASIIGNAGGKNSHWRGYELFLDSLNRPSVRLTHNPPDHRLEIYALDSIRVNEWSHLSFTYDGSSRAAGIKLYRNGEQLATRTRYDQLYKSIRTINDTLKVLPYPLRVGRSYQSDLDLGLFQGAVDEIRIYQRDLTAEEVFHLAHPDYKAPSLAERTPAEKKRLGLHQLQRRDTQYLHLRQELTALRNREHAAIDTFPEIMVMREMDPPRPTYVLDRGLYDAPTERVLPGTPAAVLTFSDTLERNRLGLARWLLSPEHPLTTRVLVNRYWHLFFGRGIVHTLEDLGNQGALPSHPELLDWLAIHFRQSNWDLKALVRTIVTSATYRQSSEVDPEIRQRDPANELLTRGPAFRLSAEMIRDNALLASGLLVAEIGGPSVKTYQPDDLWSKTHFSRLLVDYKADRGKDLYRRSLYTFIRRTAPPPTMTVLDAPDRAFCVVRRQKTSTPLQSLLLLNEPQMIEAARMLAERMLRQGGSALDEQLDFGFRLLTSRHLLPEEQQLMLDLYEEELQRFRADPAAAEALLQVGDHPRNIALVPAEVAAGTVVANIMMNYDEVYTKK</sequence>
<dbReference type="EMBL" id="PDUD01000041">
    <property type="protein sequence ID" value="PHN02378.1"/>
    <property type="molecule type" value="Genomic_DNA"/>
</dbReference>
<dbReference type="Proteomes" id="UP000223913">
    <property type="component" value="Unassembled WGS sequence"/>
</dbReference>
<proteinExistence type="predicted"/>
<evidence type="ECO:0000259" key="3">
    <source>
        <dbReference type="Pfam" id="PF07635"/>
    </source>
</evidence>
<dbReference type="Pfam" id="PF07583">
    <property type="entry name" value="PSCyt2"/>
    <property type="match status" value="1"/>
</dbReference>
<dbReference type="Pfam" id="PF13385">
    <property type="entry name" value="Laminin_G_3"/>
    <property type="match status" value="1"/>
</dbReference>
<dbReference type="InterPro" id="IPR013320">
    <property type="entry name" value="ConA-like_dom_sf"/>
</dbReference>
<dbReference type="AlphaFoldDB" id="A0A2D0N1W5"/>
<name>A0A2D0N1W5_FLAN2</name>
<dbReference type="SUPFAM" id="SSF49899">
    <property type="entry name" value="Concanavalin A-like lectins/glucanases"/>
    <property type="match status" value="1"/>
</dbReference>
<evidence type="ECO:0000259" key="1">
    <source>
        <dbReference type="Pfam" id="PF07583"/>
    </source>
</evidence>